<dbReference type="InterPro" id="IPR039425">
    <property type="entry name" value="RNA_pol_sigma-70-like"/>
</dbReference>
<dbReference type="NCBIfam" id="TIGR02937">
    <property type="entry name" value="sigma70-ECF"/>
    <property type="match status" value="1"/>
</dbReference>
<dbReference type="SUPFAM" id="SSF88659">
    <property type="entry name" value="Sigma3 and sigma4 domains of RNA polymerase sigma factors"/>
    <property type="match status" value="1"/>
</dbReference>
<evidence type="ECO:0000256" key="6">
    <source>
        <dbReference type="RuleBase" id="RU000716"/>
    </source>
</evidence>
<evidence type="ECO:0000256" key="1">
    <source>
        <dbReference type="ARBA" id="ARBA00010641"/>
    </source>
</evidence>
<comment type="similarity">
    <text evidence="1 6">Belongs to the sigma-70 factor family. ECF subfamily.</text>
</comment>
<keyword evidence="4 6" id="KW-0238">DNA-binding</keyword>
<dbReference type="Pfam" id="PF08281">
    <property type="entry name" value="Sigma70_r4_2"/>
    <property type="match status" value="1"/>
</dbReference>
<gene>
    <name evidence="9" type="ORF">ACFFGN_14880</name>
</gene>
<proteinExistence type="inferred from homology"/>
<accession>A0ABV6QL39</accession>
<keyword evidence="3 6" id="KW-0731">Sigma factor</keyword>
<comment type="caution">
    <text evidence="9">The sequence shown here is derived from an EMBL/GenBank/DDBJ whole genome shotgun (WGS) entry which is preliminary data.</text>
</comment>
<evidence type="ECO:0000313" key="10">
    <source>
        <dbReference type="Proteomes" id="UP001589890"/>
    </source>
</evidence>
<dbReference type="Gene3D" id="1.10.1740.10">
    <property type="match status" value="1"/>
</dbReference>
<name>A0ABV6QL39_9ACTN</name>
<dbReference type="Gene3D" id="1.10.10.10">
    <property type="entry name" value="Winged helix-like DNA-binding domain superfamily/Winged helix DNA-binding domain"/>
    <property type="match status" value="1"/>
</dbReference>
<dbReference type="InterPro" id="IPR014284">
    <property type="entry name" value="RNA_pol_sigma-70_dom"/>
</dbReference>
<dbReference type="InterPro" id="IPR000838">
    <property type="entry name" value="RNA_pol_sigma70_ECF_CS"/>
</dbReference>
<organism evidence="9 10">
    <name type="scientific">Kribbella deserti</name>
    <dbReference type="NCBI Taxonomy" id="1926257"/>
    <lineage>
        <taxon>Bacteria</taxon>
        <taxon>Bacillati</taxon>
        <taxon>Actinomycetota</taxon>
        <taxon>Actinomycetes</taxon>
        <taxon>Propionibacteriales</taxon>
        <taxon>Kribbellaceae</taxon>
        <taxon>Kribbella</taxon>
    </lineage>
</organism>
<dbReference type="PANTHER" id="PTHR43133:SF8">
    <property type="entry name" value="RNA POLYMERASE SIGMA FACTOR HI_1459-RELATED"/>
    <property type="match status" value="1"/>
</dbReference>
<dbReference type="Proteomes" id="UP001589890">
    <property type="component" value="Unassembled WGS sequence"/>
</dbReference>
<dbReference type="CDD" id="cd06171">
    <property type="entry name" value="Sigma70_r4"/>
    <property type="match status" value="1"/>
</dbReference>
<dbReference type="InterPro" id="IPR013324">
    <property type="entry name" value="RNA_pol_sigma_r3/r4-like"/>
</dbReference>
<dbReference type="PROSITE" id="PS01063">
    <property type="entry name" value="SIGMA70_ECF"/>
    <property type="match status" value="1"/>
</dbReference>
<protein>
    <recommendedName>
        <fullName evidence="6">RNA polymerase sigma factor</fullName>
    </recommendedName>
</protein>
<feature type="domain" description="RNA polymerase sigma factor 70 region 4 type 2" evidence="8">
    <location>
        <begin position="111"/>
        <end position="163"/>
    </location>
</feature>
<dbReference type="PANTHER" id="PTHR43133">
    <property type="entry name" value="RNA POLYMERASE ECF-TYPE SIGMA FACTO"/>
    <property type="match status" value="1"/>
</dbReference>
<dbReference type="InterPro" id="IPR036388">
    <property type="entry name" value="WH-like_DNA-bd_sf"/>
</dbReference>
<keyword evidence="5 6" id="KW-0804">Transcription</keyword>
<dbReference type="InterPro" id="IPR013249">
    <property type="entry name" value="RNA_pol_sigma70_r4_t2"/>
</dbReference>
<evidence type="ECO:0000313" key="9">
    <source>
        <dbReference type="EMBL" id="MFC0625362.1"/>
    </source>
</evidence>
<dbReference type="SUPFAM" id="SSF88946">
    <property type="entry name" value="Sigma2 domain of RNA polymerase sigma factors"/>
    <property type="match status" value="1"/>
</dbReference>
<reference evidence="9 10" key="1">
    <citation type="submission" date="2024-09" db="EMBL/GenBank/DDBJ databases">
        <authorList>
            <person name="Sun Q."/>
            <person name="Mori K."/>
        </authorList>
    </citation>
    <scope>NUCLEOTIDE SEQUENCE [LARGE SCALE GENOMIC DNA]</scope>
    <source>
        <strain evidence="9 10">CGMCC 1.15906</strain>
    </source>
</reference>
<evidence type="ECO:0000256" key="2">
    <source>
        <dbReference type="ARBA" id="ARBA00023015"/>
    </source>
</evidence>
<evidence type="ECO:0000256" key="3">
    <source>
        <dbReference type="ARBA" id="ARBA00023082"/>
    </source>
</evidence>
<evidence type="ECO:0000256" key="4">
    <source>
        <dbReference type="ARBA" id="ARBA00023125"/>
    </source>
</evidence>
<evidence type="ECO:0000259" key="8">
    <source>
        <dbReference type="Pfam" id="PF08281"/>
    </source>
</evidence>
<keyword evidence="2 6" id="KW-0805">Transcription regulation</keyword>
<feature type="domain" description="RNA polymerase sigma-70 region 2" evidence="7">
    <location>
        <begin position="16"/>
        <end position="82"/>
    </location>
</feature>
<dbReference type="EMBL" id="JBHLTC010000018">
    <property type="protein sequence ID" value="MFC0625362.1"/>
    <property type="molecule type" value="Genomic_DNA"/>
</dbReference>
<evidence type="ECO:0000256" key="5">
    <source>
        <dbReference type="ARBA" id="ARBA00023163"/>
    </source>
</evidence>
<sequence length="187" mass="20933">MLARVRAGETGAYAELVRRHAPIAKRTAFLLGAGADADDVVQEAFVKAYRGLDGFRADAAFRPWLLRIVANETKNLHRSRVRRTRREAAWPEADPDQLDPSVHALSAERRAELLVALRRLSEPHRLVVTCRYLLDLDEQETAEVLGWPRGTVKSRLSRALTKLRDHLGDDAVVDAGKEVRDGRRPAG</sequence>
<dbReference type="Pfam" id="PF04542">
    <property type="entry name" value="Sigma70_r2"/>
    <property type="match status" value="1"/>
</dbReference>
<evidence type="ECO:0000259" key="7">
    <source>
        <dbReference type="Pfam" id="PF04542"/>
    </source>
</evidence>
<dbReference type="InterPro" id="IPR007627">
    <property type="entry name" value="RNA_pol_sigma70_r2"/>
</dbReference>
<keyword evidence="10" id="KW-1185">Reference proteome</keyword>
<dbReference type="RefSeq" id="WP_380047697.1">
    <property type="nucleotide sequence ID" value="NZ_JBHLTC010000018.1"/>
</dbReference>
<dbReference type="InterPro" id="IPR013325">
    <property type="entry name" value="RNA_pol_sigma_r2"/>
</dbReference>